<dbReference type="AlphaFoldDB" id="A0A653D2F8"/>
<gene>
    <name evidence="2" type="ORF">CALMAC_LOCUS13710</name>
</gene>
<keyword evidence="1" id="KW-0472">Membrane</keyword>
<feature type="transmembrane region" description="Helical" evidence="1">
    <location>
        <begin position="47"/>
        <end position="67"/>
    </location>
</feature>
<accession>A0A653D2F8</accession>
<dbReference type="EMBL" id="CAACVG010009767">
    <property type="protein sequence ID" value="VEN54145.1"/>
    <property type="molecule type" value="Genomic_DNA"/>
</dbReference>
<evidence type="ECO:0000313" key="3">
    <source>
        <dbReference type="Proteomes" id="UP000410492"/>
    </source>
</evidence>
<name>A0A653D2F8_CALMS</name>
<proteinExistence type="predicted"/>
<keyword evidence="1" id="KW-0812">Transmembrane</keyword>
<organism evidence="2 3">
    <name type="scientific">Callosobruchus maculatus</name>
    <name type="common">Southern cowpea weevil</name>
    <name type="synonym">Pulse bruchid</name>
    <dbReference type="NCBI Taxonomy" id="64391"/>
    <lineage>
        <taxon>Eukaryota</taxon>
        <taxon>Metazoa</taxon>
        <taxon>Ecdysozoa</taxon>
        <taxon>Arthropoda</taxon>
        <taxon>Hexapoda</taxon>
        <taxon>Insecta</taxon>
        <taxon>Pterygota</taxon>
        <taxon>Neoptera</taxon>
        <taxon>Endopterygota</taxon>
        <taxon>Coleoptera</taxon>
        <taxon>Polyphaga</taxon>
        <taxon>Cucujiformia</taxon>
        <taxon>Chrysomeloidea</taxon>
        <taxon>Chrysomelidae</taxon>
        <taxon>Bruchinae</taxon>
        <taxon>Bruchini</taxon>
        <taxon>Callosobruchus</taxon>
    </lineage>
</organism>
<feature type="non-terminal residue" evidence="2">
    <location>
        <position position="83"/>
    </location>
</feature>
<protein>
    <submittedName>
        <fullName evidence="2">Uncharacterized protein</fullName>
    </submittedName>
</protein>
<sequence>MNQRHFGSFSDAIVTPYFSELCHGHTCLLNTPYTRIVDQRTEVHKTLIYFTTAYWLYFSMIIVFSTYDHNLGLVAVNTKTVCC</sequence>
<keyword evidence="3" id="KW-1185">Reference proteome</keyword>
<dbReference type="Proteomes" id="UP000410492">
    <property type="component" value="Unassembled WGS sequence"/>
</dbReference>
<evidence type="ECO:0000313" key="2">
    <source>
        <dbReference type="EMBL" id="VEN54145.1"/>
    </source>
</evidence>
<reference evidence="2 3" key="1">
    <citation type="submission" date="2019-01" db="EMBL/GenBank/DDBJ databases">
        <authorList>
            <person name="Sayadi A."/>
        </authorList>
    </citation>
    <scope>NUCLEOTIDE SEQUENCE [LARGE SCALE GENOMIC DNA]</scope>
</reference>
<evidence type="ECO:0000256" key="1">
    <source>
        <dbReference type="SAM" id="Phobius"/>
    </source>
</evidence>
<keyword evidence="1" id="KW-1133">Transmembrane helix</keyword>